<proteinExistence type="predicted"/>
<sequence>MKYYRPPLVQLAVLDPQRVPAVPAVLSPIPVKWSPVPVKWSPIPVVTASMSKSAQVAPVGYGQMSVMLQSLPASCGLPVASLKSHVPMPPEKPEPPDLVVMQSHSGTDYHQPMSQLSDISRSAYPEYPLLHHRYPACPAPELQQARSP</sequence>
<comment type="caution">
    <text evidence="2">The sequence shown here is derived from an EMBL/GenBank/DDBJ whole genome shotgun (WGS) entry which is preliminary data.</text>
</comment>
<evidence type="ECO:0000313" key="3">
    <source>
        <dbReference type="Proteomes" id="UP001151760"/>
    </source>
</evidence>
<name>A0ABQ4X556_9ASTR</name>
<feature type="compositionally biased region" description="Polar residues" evidence="1">
    <location>
        <begin position="102"/>
        <end position="111"/>
    </location>
</feature>
<reference evidence="2" key="1">
    <citation type="journal article" date="2022" name="Int. J. Mol. Sci.">
        <title>Draft Genome of Tanacetum Coccineum: Genomic Comparison of Closely Related Tanacetum-Family Plants.</title>
        <authorList>
            <person name="Yamashiro T."/>
            <person name="Shiraishi A."/>
            <person name="Nakayama K."/>
            <person name="Satake H."/>
        </authorList>
    </citation>
    <scope>NUCLEOTIDE SEQUENCE</scope>
</reference>
<keyword evidence="3" id="KW-1185">Reference proteome</keyword>
<accession>A0ABQ4X556</accession>
<dbReference type="EMBL" id="BQNB010009207">
    <property type="protein sequence ID" value="GJS60232.1"/>
    <property type="molecule type" value="Genomic_DNA"/>
</dbReference>
<reference evidence="2" key="2">
    <citation type="submission" date="2022-01" db="EMBL/GenBank/DDBJ databases">
        <authorList>
            <person name="Yamashiro T."/>
            <person name="Shiraishi A."/>
            <person name="Satake H."/>
            <person name="Nakayama K."/>
        </authorList>
    </citation>
    <scope>NUCLEOTIDE SEQUENCE</scope>
</reference>
<protein>
    <submittedName>
        <fullName evidence="2">Uncharacterized protein</fullName>
    </submittedName>
</protein>
<feature type="region of interest" description="Disordered" evidence="1">
    <location>
        <begin position="85"/>
        <end position="111"/>
    </location>
</feature>
<dbReference type="Proteomes" id="UP001151760">
    <property type="component" value="Unassembled WGS sequence"/>
</dbReference>
<evidence type="ECO:0000256" key="1">
    <source>
        <dbReference type="SAM" id="MobiDB-lite"/>
    </source>
</evidence>
<gene>
    <name evidence="2" type="ORF">Tco_0655016</name>
</gene>
<evidence type="ECO:0000313" key="2">
    <source>
        <dbReference type="EMBL" id="GJS60232.1"/>
    </source>
</evidence>
<organism evidence="2 3">
    <name type="scientific">Tanacetum coccineum</name>
    <dbReference type="NCBI Taxonomy" id="301880"/>
    <lineage>
        <taxon>Eukaryota</taxon>
        <taxon>Viridiplantae</taxon>
        <taxon>Streptophyta</taxon>
        <taxon>Embryophyta</taxon>
        <taxon>Tracheophyta</taxon>
        <taxon>Spermatophyta</taxon>
        <taxon>Magnoliopsida</taxon>
        <taxon>eudicotyledons</taxon>
        <taxon>Gunneridae</taxon>
        <taxon>Pentapetalae</taxon>
        <taxon>asterids</taxon>
        <taxon>campanulids</taxon>
        <taxon>Asterales</taxon>
        <taxon>Asteraceae</taxon>
        <taxon>Asteroideae</taxon>
        <taxon>Anthemideae</taxon>
        <taxon>Anthemidinae</taxon>
        <taxon>Tanacetum</taxon>
    </lineage>
</organism>